<keyword evidence="1" id="KW-0732">Signal</keyword>
<organism evidence="2 3">
    <name type="scientific">Nicrophorus vespilloides</name>
    <name type="common">Boreal carrion beetle</name>
    <dbReference type="NCBI Taxonomy" id="110193"/>
    <lineage>
        <taxon>Eukaryota</taxon>
        <taxon>Metazoa</taxon>
        <taxon>Ecdysozoa</taxon>
        <taxon>Arthropoda</taxon>
        <taxon>Hexapoda</taxon>
        <taxon>Insecta</taxon>
        <taxon>Pterygota</taxon>
        <taxon>Neoptera</taxon>
        <taxon>Endopterygota</taxon>
        <taxon>Coleoptera</taxon>
        <taxon>Polyphaga</taxon>
        <taxon>Staphyliniformia</taxon>
        <taxon>Silphidae</taxon>
        <taxon>Nicrophorinae</taxon>
        <taxon>Nicrophorus</taxon>
    </lineage>
</organism>
<reference evidence="3" key="1">
    <citation type="submission" date="2025-08" db="UniProtKB">
        <authorList>
            <consortium name="RefSeq"/>
        </authorList>
    </citation>
    <scope>IDENTIFICATION</scope>
    <source>
        <tissue evidence="3">Whole Larva</tissue>
    </source>
</reference>
<feature type="signal peptide" evidence="1">
    <location>
        <begin position="1"/>
        <end position="18"/>
    </location>
</feature>
<feature type="non-terminal residue" evidence="3">
    <location>
        <position position="88"/>
    </location>
</feature>
<protein>
    <submittedName>
        <fullName evidence="3">Protein FAM98B-like</fullName>
    </submittedName>
</protein>
<evidence type="ECO:0000313" key="2">
    <source>
        <dbReference type="Proteomes" id="UP000695000"/>
    </source>
</evidence>
<feature type="chain" id="PRO_5047395260" evidence="1">
    <location>
        <begin position="19"/>
        <end position="88"/>
    </location>
</feature>
<gene>
    <name evidence="3" type="primary">LOC108567673</name>
</gene>
<evidence type="ECO:0000256" key="1">
    <source>
        <dbReference type="SAM" id="SignalP"/>
    </source>
</evidence>
<name>A0ABM1NAB5_NICVS</name>
<dbReference type="GeneID" id="108567673"/>
<dbReference type="RefSeq" id="XP_017783765.1">
    <property type="nucleotide sequence ID" value="XM_017928276.1"/>
</dbReference>
<dbReference type="Proteomes" id="UP000695000">
    <property type="component" value="Unplaced"/>
</dbReference>
<sequence>MNGLTIALFACLAVIASAKPSGWGHGGVGAWGGSGAWGGHGAWGGAGAWGGHGGWGAGAGAALNHNYHGSVGPAGVVTGAGAVGPAGS</sequence>
<keyword evidence="2" id="KW-1185">Reference proteome</keyword>
<accession>A0ABM1NAB5</accession>
<evidence type="ECO:0000313" key="3">
    <source>
        <dbReference type="RefSeq" id="XP_017783765.1"/>
    </source>
</evidence>
<proteinExistence type="predicted"/>